<protein>
    <submittedName>
        <fullName evidence="4">Universal stress protein</fullName>
    </submittedName>
</protein>
<dbReference type="Gene3D" id="3.40.50.620">
    <property type="entry name" value="HUPs"/>
    <property type="match status" value="2"/>
</dbReference>
<organism evidence="4 5">
    <name type="scientific">Streptacidiphilus alkalitolerans</name>
    <dbReference type="NCBI Taxonomy" id="3342712"/>
    <lineage>
        <taxon>Bacteria</taxon>
        <taxon>Bacillati</taxon>
        <taxon>Actinomycetota</taxon>
        <taxon>Actinomycetes</taxon>
        <taxon>Kitasatosporales</taxon>
        <taxon>Streptomycetaceae</taxon>
        <taxon>Streptacidiphilus</taxon>
    </lineage>
</organism>
<dbReference type="InterPro" id="IPR006016">
    <property type="entry name" value="UspA"/>
</dbReference>
<feature type="domain" description="UspA" evidence="3">
    <location>
        <begin position="183"/>
        <end position="306"/>
    </location>
</feature>
<gene>
    <name evidence="4" type="ORF">ACEZDB_17455</name>
</gene>
<evidence type="ECO:0000259" key="3">
    <source>
        <dbReference type="Pfam" id="PF00582"/>
    </source>
</evidence>
<dbReference type="InterPro" id="IPR014729">
    <property type="entry name" value="Rossmann-like_a/b/a_fold"/>
</dbReference>
<reference evidence="4 5" key="1">
    <citation type="submission" date="2024-09" db="EMBL/GenBank/DDBJ databases">
        <authorList>
            <person name="Lee S.D."/>
        </authorList>
    </citation>
    <scope>NUCLEOTIDE SEQUENCE [LARGE SCALE GENOMIC DNA]</scope>
    <source>
        <strain evidence="4 5">N1-3</strain>
    </source>
</reference>
<dbReference type="InterPro" id="IPR006015">
    <property type="entry name" value="Universal_stress_UspA"/>
</dbReference>
<evidence type="ECO:0000256" key="2">
    <source>
        <dbReference type="SAM" id="MobiDB-lite"/>
    </source>
</evidence>
<proteinExistence type="inferred from homology"/>
<comment type="similarity">
    <text evidence="1">Belongs to the universal stress protein A family.</text>
</comment>
<accession>A0ABV6X2D4</accession>
<dbReference type="PANTHER" id="PTHR46268:SF6">
    <property type="entry name" value="UNIVERSAL STRESS PROTEIN UP12"/>
    <property type="match status" value="1"/>
</dbReference>
<dbReference type="Pfam" id="PF00582">
    <property type="entry name" value="Usp"/>
    <property type="match status" value="2"/>
</dbReference>
<dbReference type="PRINTS" id="PR01438">
    <property type="entry name" value="UNVRSLSTRESS"/>
</dbReference>
<dbReference type="EMBL" id="JBHEZY010000006">
    <property type="protein sequence ID" value="MFC1432439.1"/>
    <property type="molecule type" value="Genomic_DNA"/>
</dbReference>
<dbReference type="Proteomes" id="UP001592530">
    <property type="component" value="Unassembled WGS sequence"/>
</dbReference>
<name>A0ABV6X2D4_9ACTN</name>
<dbReference type="SUPFAM" id="SSF52402">
    <property type="entry name" value="Adenine nucleotide alpha hydrolases-like"/>
    <property type="match status" value="2"/>
</dbReference>
<feature type="domain" description="UspA" evidence="3">
    <location>
        <begin position="9"/>
        <end position="143"/>
    </location>
</feature>
<evidence type="ECO:0000313" key="5">
    <source>
        <dbReference type="Proteomes" id="UP001592530"/>
    </source>
</evidence>
<dbReference type="PANTHER" id="PTHR46268">
    <property type="entry name" value="STRESS RESPONSE PROTEIN NHAX"/>
    <property type="match status" value="1"/>
</dbReference>
<feature type="compositionally biased region" description="Low complexity" evidence="2">
    <location>
        <begin position="155"/>
        <end position="165"/>
    </location>
</feature>
<evidence type="ECO:0000313" key="4">
    <source>
        <dbReference type="EMBL" id="MFC1432439.1"/>
    </source>
</evidence>
<feature type="region of interest" description="Disordered" evidence="2">
    <location>
        <begin position="145"/>
        <end position="167"/>
    </location>
</feature>
<sequence length="308" mass="31747">MTGSPGHGVVVGFDGSSCAEEALDWAAAEAVLRGVPLRIAHSWTLSPYGVPVLEQGDIAQGITEAAEALLQGAQTRVLKEHPELRVDLDLLTEGAAPGLIDLGGRADLLVVGSRGLSRFSSILIGSVSQSLVAHAPCPVVVLRGTTGRTGDRGPESAAEQSEAAATTGPAPVVLGAAPGEASAPVGFAFAEAARRGAPLLVVRAWQYPTNVGGYIAPPPGDMGLRDGEEGGELALVLADAAEEFPGVRVVQEVGMHEPAWALVDASTRACLLVVGAERRRHRFAPPIGRVAQQVLHHAHCPVAVVPHH</sequence>
<dbReference type="RefSeq" id="WP_380554273.1">
    <property type="nucleotide sequence ID" value="NZ_JBHEZY010000006.1"/>
</dbReference>
<evidence type="ECO:0000256" key="1">
    <source>
        <dbReference type="ARBA" id="ARBA00008791"/>
    </source>
</evidence>
<comment type="caution">
    <text evidence="4">The sequence shown here is derived from an EMBL/GenBank/DDBJ whole genome shotgun (WGS) entry which is preliminary data.</text>
</comment>